<dbReference type="Proteomes" id="UP000324678">
    <property type="component" value="Chromosome"/>
</dbReference>
<keyword evidence="1" id="KW-0812">Transmembrane</keyword>
<name>A0A5C1YEY2_9MICO</name>
<keyword evidence="1" id="KW-0472">Membrane</keyword>
<reference evidence="2 3" key="1">
    <citation type="submission" date="2019-09" db="EMBL/GenBank/DDBJ databases">
        <title>Genome sequencing of strain KACC 19306.</title>
        <authorList>
            <person name="Heo J."/>
            <person name="Kim S.-J."/>
            <person name="Kim J.-S."/>
            <person name="Hong S.-B."/>
            <person name="Kwon S.-W."/>
        </authorList>
    </citation>
    <scope>NUCLEOTIDE SEQUENCE [LARGE SCALE GENOMIC DNA]</scope>
    <source>
        <strain evidence="2 3">KACC 19306</strain>
    </source>
</reference>
<dbReference type="EMBL" id="CP043505">
    <property type="protein sequence ID" value="QEO13342.1"/>
    <property type="molecule type" value="Genomic_DNA"/>
</dbReference>
<evidence type="ECO:0000313" key="2">
    <source>
        <dbReference type="EMBL" id="QEO13342.1"/>
    </source>
</evidence>
<proteinExistence type="predicted"/>
<dbReference type="OrthoDB" id="4981041at2"/>
<organism evidence="2 3">
    <name type="scientific">Agromyces intestinalis</name>
    <dbReference type="NCBI Taxonomy" id="2592652"/>
    <lineage>
        <taxon>Bacteria</taxon>
        <taxon>Bacillati</taxon>
        <taxon>Actinomycetota</taxon>
        <taxon>Actinomycetes</taxon>
        <taxon>Micrococcales</taxon>
        <taxon>Microbacteriaceae</taxon>
        <taxon>Agromyces</taxon>
    </lineage>
</organism>
<keyword evidence="1" id="KW-1133">Transmembrane helix</keyword>
<dbReference type="AlphaFoldDB" id="A0A5C1YEY2"/>
<feature type="transmembrane region" description="Helical" evidence="1">
    <location>
        <begin position="12"/>
        <end position="29"/>
    </location>
</feature>
<evidence type="ECO:0000313" key="3">
    <source>
        <dbReference type="Proteomes" id="UP000324678"/>
    </source>
</evidence>
<dbReference type="KEGG" id="ail:FLP10_02110"/>
<accession>A0A5C1YEY2</accession>
<gene>
    <name evidence="2" type="ORF">FLP10_02110</name>
</gene>
<keyword evidence="3" id="KW-1185">Reference proteome</keyword>
<protein>
    <submittedName>
        <fullName evidence="2">Uncharacterized protein</fullName>
    </submittedName>
</protein>
<sequence>MPRSKPLLLWEPFPYLVLVVLLIATGFVRPSSPPWLLWPLMALIAASLAWIVVAIALERRRRNPDQWGNVDTFDGLELVDALPAERSVRAVAPVADTERHRRAIELARLNGGAEQQAVLVPRASRWLSMRYRVGVQLSGGGQPRHAGFLRADAQERWGALLDGLRTRGEYVRVPAFITGAEGRFGVELDVSGLEALEGGGAPAQ</sequence>
<feature type="transmembrane region" description="Helical" evidence="1">
    <location>
        <begin position="35"/>
        <end position="57"/>
    </location>
</feature>
<evidence type="ECO:0000256" key="1">
    <source>
        <dbReference type="SAM" id="Phobius"/>
    </source>
</evidence>
<dbReference type="RefSeq" id="WP_149159366.1">
    <property type="nucleotide sequence ID" value="NZ_CP043505.1"/>
</dbReference>